<name>A0AAE1APK5_9GAST</name>
<reference evidence="2" key="1">
    <citation type="journal article" date="2023" name="G3 (Bethesda)">
        <title>A reference genome for the long-term kleptoplast-retaining sea slug Elysia crispata morphotype clarki.</title>
        <authorList>
            <person name="Eastman K.E."/>
            <person name="Pendleton A.L."/>
            <person name="Shaikh M.A."/>
            <person name="Suttiyut T."/>
            <person name="Ogas R."/>
            <person name="Tomko P."/>
            <person name="Gavelis G."/>
            <person name="Widhalm J.R."/>
            <person name="Wisecaver J.H."/>
        </authorList>
    </citation>
    <scope>NUCLEOTIDE SEQUENCE</scope>
    <source>
        <strain evidence="2">ECLA1</strain>
    </source>
</reference>
<accession>A0AAE1APK5</accession>
<protein>
    <submittedName>
        <fullName evidence="2">Uncharacterized protein</fullName>
    </submittedName>
</protein>
<dbReference type="EMBL" id="JAWDGP010001473">
    <property type="protein sequence ID" value="KAK3791395.1"/>
    <property type="molecule type" value="Genomic_DNA"/>
</dbReference>
<sequence length="73" mass="8038">MTVTSEIESKNEPKSIGGSLAPRSENKIGGPRTNEKLSDIMSLLAPRIACNRMARSRTDEIHQASERVTRSQV</sequence>
<dbReference type="Proteomes" id="UP001283361">
    <property type="component" value="Unassembled WGS sequence"/>
</dbReference>
<evidence type="ECO:0000256" key="1">
    <source>
        <dbReference type="SAM" id="MobiDB-lite"/>
    </source>
</evidence>
<keyword evidence="3" id="KW-1185">Reference proteome</keyword>
<feature type="region of interest" description="Disordered" evidence="1">
    <location>
        <begin position="1"/>
        <end position="34"/>
    </location>
</feature>
<comment type="caution">
    <text evidence="2">The sequence shown here is derived from an EMBL/GenBank/DDBJ whole genome shotgun (WGS) entry which is preliminary data.</text>
</comment>
<evidence type="ECO:0000313" key="3">
    <source>
        <dbReference type="Proteomes" id="UP001283361"/>
    </source>
</evidence>
<proteinExistence type="predicted"/>
<dbReference type="AlphaFoldDB" id="A0AAE1APK5"/>
<organism evidence="2 3">
    <name type="scientific">Elysia crispata</name>
    <name type="common">lettuce slug</name>
    <dbReference type="NCBI Taxonomy" id="231223"/>
    <lineage>
        <taxon>Eukaryota</taxon>
        <taxon>Metazoa</taxon>
        <taxon>Spiralia</taxon>
        <taxon>Lophotrochozoa</taxon>
        <taxon>Mollusca</taxon>
        <taxon>Gastropoda</taxon>
        <taxon>Heterobranchia</taxon>
        <taxon>Euthyneura</taxon>
        <taxon>Panpulmonata</taxon>
        <taxon>Sacoglossa</taxon>
        <taxon>Placobranchoidea</taxon>
        <taxon>Plakobranchidae</taxon>
        <taxon>Elysia</taxon>
    </lineage>
</organism>
<evidence type="ECO:0000313" key="2">
    <source>
        <dbReference type="EMBL" id="KAK3791395.1"/>
    </source>
</evidence>
<gene>
    <name evidence="2" type="ORF">RRG08_012577</name>
</gene>